<proteinExistence type="inferred from homology"/>
<dbReference type="InterPro" id="IPR018022">
    <property type="entry name" value="IPT"/>
</dbReference>
<accession>A0A1W1EBS5</accession>
<keyword evidence="7" id="KW-0067">ATP-binding</keyword>
<evidence type="ECO:0000256" key="2">
    <source>
        <dbReference type="ARBA" id="ARBA00005842"/>
    </source>
</evidence>
<dbReference type="PANTHER" id="PTHR11088">
    <property type="entry name" value="TRNA DIMETHYLALLYLTRANSFERASE"/>
    <property type="match status" value="1"/>
</dbReference>
<comment type="catalytic activity">
    <reaction evidence="9">
        <text>adenosine(37) in tRNA + dimethylallyl diphosphate = N(6)-dimethylallyladenosine(37) in tRNA + diphosphate</text>
        <dbReference type="Rhea" id="RHEA:26482"/>
        <dbReference type="Rhea" id="RHEA-COMP:10162"/>
        <dbReference type="Rhea" id="RHEA-COMP:10375"/>
        <dbReference type="ChEBI" id="CHEBI:33019"/>
        <dbReference type="ChEBI" id="CHEBI:57623"/>
        <dbReference type="ChEBI" id="CHEBI:74411"/>
        <dbReference type="ChEBI" id="CHEBI:74415"/>
        <dbReference type="EC" id="2.5.1.75"/>
    </reaction>
</comment>
<reference evidence="10" key="1">
    <citation type="submission" date="2016-10" db="EMBL/GenBank/DDBJ databases">
        <authorList>
            <person name="de Groot N.N."/>
        </authorList>
    </citation>
    <scope>NUCLEOTIDE SEQUENCE</scope>
</reference>
<sequence length="297" mass="34021">MNNIKQLAIIGSTASGKTSLAVKVAKHMDAHILSLDSLSIYKEIDIVSAKPTLDEREGVEHFGIDYIYPNEDFDVTTFMKLYVDVYKKCEEEKKNLIIVGGTSFYLKMLIDGVSNIPTISEDVKKKTHKLLQDSKNTHKMLSELDPHYMSNIEDGDRYRIEKALNIYLQTSLTPSEYFKNNPPVPTVIGELPIYQIVWDRDILRERIALRSKIMLNDGLIDEVSMLEKRYGRKPNCMKSIGIKETLAYLDGIYTKDEMLEKITTNTARLAKRQKTFNNSQFEDVVKGSVKELEKILL</sequence>
<evidence type="ECO:0000256" key="3">
    <source>
        <dbReference type="ARBA" id="ARBA00012665"/>
    </source>
</evidence>
<dbReference type="InterPro" id="IPR039657">
    <property type="entry name" value="Dimethylallyltransferase"/>
</dbReference>
<dbReference type="PANTHER" id="PTHR11088:SF60">
    <property type="entry name" value="TRNA DIMETHYLALLYLTRANSFERASE"/>
    <property type="match status" value="1"/>
</dbReference>
<evidence type="ECO:0000256" key="7">
    <source>
        <dbReference type="ARBA" id="ARBA00022840"/>
    </source>
</evidence>
<name>A0A1W1EBS5_9ZZZZ</name>
<dbReference type="Gene3D" id="3.40.50.300">
    <property type="entry name" value="P-loop containing nucleotide triphosphate hydrolases"/>
    <property type="match status" value="1"/>
</dbReference>
<keyword evidence="6" id="KW-0547">Nucleotide-binding</keyword>
<evidence type="ECO:0000256" key="5">
    <source>
        <dbReference type="ARBA" id="ARBA00022694"/>
    </source>
</evidence>
<evidence type="ECO:0000256" key="6">
    <source>
        <dbReference type="ARBA" id="ARBA00022741"/>
    </source>
</evidence>
<evidence type="ECO:0000313" key="10">
    <source>
        <dbReference type="EMBL" id="SFZ97492.1"/>
    </source>
</evidence>
<dbReference type="HAMAP" id="MF_00185">
    <property type="entry name" value="IPP_trans"/>
    <property type="match status" value="1"/>
</dbReference>
<evidence type="ECO:0000256" key="4">
    <source>
        <dbReference type="ARBA" id="ARBA00022679"/>
    </source>
</evidence>
<dbReference type="GO" id="GO:0006400">
    <property type="term" value="P:tRNA modification"/>
    <property type="evidence" value="ECO:0007669"/>
    <property type="project" value="TreeGrafter"/>
</dbReference>
<dbReference type="Gene3D" id="1.10.20.140">
    <property type="match status" value="1"/>
</dbReference>
<dbReference type="Pfam" id="PF01715">
    <property type="entry name" value="IPPT"/>
    <property type="match status" value="1"/>
</dbReference>
<dbReference type="EMBL" id="FPKX01000006">
    <property type="protein sequence ID" value="SFZ97492.1"/>
    <property type="molecule type" value="Genomic_DNA"/>
</dbReference>
<keyword evidence="5" id="KW-0819">tRNA processing</keyword>
<gene>
    <name evidence="10" type="ORF">MNB_SV-5-1348</name>
</gene>
<comment type="similarity">
    <text evidence="2">Belongs to the IPP transferase family.</text>
</comment>
<protein>
    <recommendedName>
        <fullName evidence="3">tRNA dimethylallyltransferase</fullName>
        <ecNumber evidence="3">2.5.1.75</ecNumber>
    </recommendedName>
</protein>
<organism evidence="10">
    <name type="scientific">hydrothermal vent metagenome</name>
    <dbReference type="NCBI Taxonomy" id="652676"/>
    <lineage>
        <taxon>unclassified sequences</taxon>
        <taxon>metagenomes</taxon>
        <taxon>ecological metagenomes</taxon>
    </lineage>
</organism>
<dbReference type="AlphaFoldDB" id="A0A1W1EBS5"/>
<dbReference type="EC" id="2.5.1.75" evidence="3"/>
<dbReference type="GO" id="GO:0052381">
    <property type="term" value="F:tRNA dimethylallyltransferase activity"/>
    <property type="evidence" value="ECO:0007669"/>
    <property type="project" value="UniProtKB-EC"/>
</dbReference>
<comment type="cofactor">
    <cofactor evidence="1">
        <name>Mg(2+)</name>
        <dbReference type="ChEBI" id="CHEBI:18420"/>
    </cofactor>
</comment>
<dbReference type="GO" id="GO:0005524">
    <property type="term" value="F:ATP binding"/>
    <property type="evidence" value="ECO:0007669"/>
    <property type="project" value="UniProtKB-KW"/>
</dbReference>
<dbReference type="InterPro" id="IPR027417">
    <property type="entry name" value="P-loop_NTPase"/>
</dbReference>
<keyword evidence="8" id="KW-0460">Magnesium</keyword>
<evidence type="ECO:0000256" key="9">
    <source>
        <dbReference type="ARBA" id="ARBA00049563"/>
    </source>
</evidence>
<keyword evidence="4 10" id="KW-0808">Transferase</keyword>
<dbReference type="NCBIfam" id="TIGR00174">
    <property type="entry name" value="miaA"/>
    <property type="match status" value="1"/>
</dbReference>
<evidence type="ECO:0000256" key="1">
    <source>
        <dbReference type="ARBA" id="ARBA00001946"/>
    </source>
</evidence>
<evidence type="ECO:0000256" key="8">
    <source>
        <dbReference type="ARBA" id="ARBA00022842"/>
    </source>
</evidence>
<dbReference type="SUPFAM" id="SSF52540">
    <property type="entry name" value="P-loop containing nucleoside triphosphate hydrolases"/>
    <property type="match status" value="2"/>
</dbReference>